<dbReference type="SMART" id="SM00091">
    <property type="entry name" value="PAS"/>
    <property type="match status" value="1"/>
</dbReference>
<dbReference type="EMBL" id="NFZW01000001">
    <property type="protein sequence ID" value="RFA39652.1"/>
    <property type="molecule type" value="Genomic_DNA"/>
</dbReference>
<dbReference type="Gene3D" id="3.30.450.20">
    <property type="entry name" value="PAS domain"/>
    <property type="match status" value="1"/>
</dbReference>
<proteinExistence type="predicted"/>
<dbReference type="GO" id="GO:0004673">
    <property type="term" value="F:protein histidine kinase activity"/>
    <property type="evidence" value="ECO:0007669"/>
    <property type="project" value="UniProtKB-EC"/>
</dbReference>
<dbReference type="CDD" id="cd00130">
    <property type="entry name" value="PAS"/>
    <property type="match status" value="1"/>
</dbReference>
<dbReference type="PROSITE" id="PS50112">
    <property type="entry name" value="PAS"/>
    <property type="match status" value="1"/>
</dbReference>
<evidence type="ECO:0000256" key="2">
    <source>
        <dbReference type="ARBA" id="ARBA00012438"/>
    </source>
</evidence>
<dbReference type="Pfam" id="PF08447">
    <property type="entry name" value="PAS_3"/>
    <property type="match status" value="1"/>
</dbReference>
<keyword evidence="4" id="KW-0808">Transferase</keyword>
<name>A0A3E0X476_9GAMM</name>
<evidence type="ECO:0000313" key="8">
    <source>
        <dbReference type="Proteomes" id="UP000256763"/>
    </source>
</evidence>
<gene>
    <name evidence="7" type="ORF">CAL65_02270</name>
</gene>
<sequence length="166" mass="18720">MARHTQSRRDRPQTGEVNDIITVARDNRRHEPRLEALREREVLYRSVFDSAAQPVALATADGTQLIRVNQSFCTLLGYSKSEMRELSIDDITHPADRYNGASLAARAANSDSKQFDYVKRYIRKDGGTVQVRVSVVQVCEADGQPHYLICHIQQLLPNPVTEDDAP</sequence>
<dbReference type="InterPro" id="IPR052162">
    <property type="entry name" value="Sensor_kinase/Photoreceptor"/>
</dbReference>
<dbReference type="AlphaFoldDB" id="A0A3E0X476"/>
<dbReference type="PANTHER" id="PTHR43304">
    <property type="entry name" value="PHYTOCHROME-LIKE PROTEIN CPH1"/>
    <property type="match status" value="1"/>
</dbReference>
<dbReference type="PANTHER" id="PTHR43304:SF1">
    <property type="entry name" value="PAC DOMAIN-CONTAINING PROTEIN"/>
    <property type="match status" value="1"/>
</dbReference>
<organism evidence="7 8">
    <name type="scientific">Alkalilimnicola ehrlichii</name>
    <dbReference type="NCBI Taxonomy" id="351052"/>
    <lineage>
        <taxon>Bacteria</taxon>
        <taxon>Pseudomonadati</taxon>
        <taxon>Pseudomonadota</taxon>
        <taxon>Gammaproteobacteria</taxon>
        <taxon>Chromatiales</taxon>
        <taxon>Ectothiorhodospiraceae</taxon>
        <taxon>Alkalilimnicola</taxon>
    </lineage>
</organism>
<comment type="caution">
    <text evidence="7">The sequence shown here is derived from an EMBL/GenBank/DDBJ whole genome shotgun (WGS) entry which is preliminary data.</text>
</comment>
<evidence type="ECO:0000256" key="1">
    <source>
        <dbReference type="ARBA" id="ARBA00000085"/>
    </source>
</evidence>
<dbReference type="InterPro" id="IPR013655">
    <property type="entry name" value="PAS_fold_3"/>
</dbReference>
<keyword evidence="8" id="KW-1185">Reference proteome</keyword>
<dbReference type="NCBIfam" id="TIGR00229">
    <property type="entry name" value="sensory_box"/>
    <property type="match status" value="1"/>
</dbReference>
<dbReference type="RefSeq" id="WP_116300431.1">
    <property type="nucleotide sequence ID" value="NZ_NFZV01000001.1"/>
</dbReference>
<dbReference type="OrthoDB" id="8573350at2"/>
<dbReference type="SUPFAM" id="SSF55785">
    <property type="entry name" value="PYP-like sensor domain (PAS domain)"/>
    <property type="match status" value="1"/>
</dbReference>
<evidence type="ECO:0000256" key="3">
    <source>
        <dbReference type="ARBA" id="ARBA00022553"/>
    </source>
</evidence>
<dbReference type="Proteomes" id="UP000256763">
    <property type="component" value="Unassembled WGS sequence"/>
</dbReference>
<keyword evidence="3" id="KW-0597">Phosphoprotein</keyword>
<reference evidence="8" key="1">
    <citation type="submission" date="2017-05" db="EMBL/GenBank/DDBJ databases">
        <authorList>
            <person name="Sharma S."/>
            <person name="Sidhu C."/>
            <person name="Pinnaka A.K."/>
        </authorList>
    </citation>
    <scope>NUCLEOTIDE SEQUENCE [LARGE SCALE GENOMIC DNA]</scope>
    <source>
        <strain evidence="8">AK93</strain>
    </source>
</reference>
<evidence type="ECO:0000256" key="5">
    <source>
        <dbReference type="ARBA" id="ARBA00022777"/>
    </source>
</evidence>
<evidence type="ECO:0000256" key="4">
    <source>
        <dbReference type="ARBA" id="ARBA00022679"/>
    </source>
</evidence>
<comment type="catalytic activity">
    <reaction evidence="1">
        <text>ATP + protein L-histidine = ADP + protein N-phospho-L-histidine.</text>
        <dbReference type="EC" id="2.7.13.3"/>
    </reaction>
</comment>
<keyword evidence="5" id="KW-0418">Kinase</keyword>
<evidence type="ECO:0000259" key="6">
    <source>
        <dbReference type="PROSITE" id="PS50112"/>
    </source>
</evidence>
<evidence type="ECO:0000313" key="7">
    <source>
        <dbReference type="EMBL" id="RFA39652.1"/>
    </source>
</evidence>
<dbReference type="EC" id="2.7.13.3" evidence="2"/>
<dbReference type="InterPro" id="IPR000014">
    <property type="entry name" value="PAS"/>
</dbReference>
<feature type="domain" description="PAS" evidence="6">
    <location>
        <begin position="40"/>
        <end position="111"/>
    </location>
</feature>
<dbReference type="InterPro" id="IPR035965">
    <property type="entry name" value="PAS-like_dom_sf"/>
</dbReference>
<protein>
    <recommendedName>
        <fullName evidence="2">histidine kinase</fullName>
        <ecNumber evidence="2">2.7.13.3</ecNumber>
    </recommendedName>
</protein>
<accession>A0A3E0X476</accession>